<name>A0A6B9PFM9_CODFR</name>
<keyword evidence="7" id="KW-0934">Plastid</keyword>
<dbReference type="GO" id="GO:0015935">
    <property type="term" value="C:small ribosomal subunit"/>
    <property type="evidence" value="ECO:0007669"/>
    <property type="project" value="TreeGrafter"/>
</dbReference>
<proteinExistence type="inferred from homology"/>
<dbReference type="GO" id="GO:0006412">
    <property type="term" value="P:translation"/>
    <property type="evidence" value="ECO:0007669"/>
    <property type="project" value="UniProtKB-UniRule"/>
</dbReference>
<dbReference type="PANTHER" id="PTHR21569:SF1">
    <property type="entry name" value="SMALL RIBOSOMAL SUBUNIT PROTEIN US9M"/>
    <property type="match status" value="1"/>
</dbReference>
<evidence type="ECO:0000256" key="4">
    <source>
        <dbReference type="ARBA" id="ARBA00035152"/>
    </source>
</evidence>
<dbReference type="GO" id="GO:0009507">
    <property type="term" value="C:chloroplast"/>
    <property type="evidence" value="ECO:0007669"/>
    <property type="project" value="UniProtKB-SubCell"/>
</dbReference>
<dbReference type="GO" id="GO:0003735">
    <property type="term" value="F:structural constituent of ribosome"/>
    <property type="evidence" value="ECO:0007669"/>
    <property type="project" value="InterPro"/>
</dbReference>
<accession>A0A6B9PFM9</accession>
<comment type="subcellular location">
    <subcellularLocation>
        <location evidence="5">Plastid</location>
        <location evidence="5">Chloroplast</location>
    </subcellularLocation>
</comment>
<keyword evidence="2 5" id="KW-0689">Ribosomal protein</keyword>
<evidence type="ECO:0000256" key="5">
    <source>
        <dbReference type="HAMAP-Rule" id="MF_00532"/>
    </source>
</evidence>
<dbReference type="InterPro" id="IPR014721">
    <property type="entry name" value="Ribsml_uS5_D2-typ_fold_subgr"/>
</dbReference>
<dbReference type="InterPro" id="IPR023035">
    <property type="entry name" value="Ribosomal_uS9_bac/plastid"/>
</dbReference>
<dbReference type="InterPro" id="IPR020568">
    <property type="entry name" value="Ribosomal_Su5_D2-typ_SF"/>
</dbReference>
<dbReference type="InterPro" id="IPR000754">
    <property type="entry name" value="Ribosomal_uS9"/>
</dbReference>
<dbReference type="SUPFAM" id="SSF54211">
    <property type="entry name" value="Ribosomal protein S5 domain 2-like"/>
    <property type="match status" value="1"/>
</dbReference>
<protein>
    <recommendedName>
        <fullName evidence="4 5">Small ribosomal subunit protein uS9c</fullName>
    </recommendedName>
</protein>
<comment type="similarity">
    <text evidence="1 5 6">Belongs to the universal ribosomal protein uS9 family.</text>
</comment>
<evidence type="ECO:0000256" key="6">
    <source>
        <dbReference type="RuleBase" id="RU003815"/>
    </source>
</evidence>
<evidence type="ECO:0000256" key="3">
    <source>
        <dbReference type="ARBA" id="ARBA00023274"/>
    </source>
</evidence>
<dbReference type="EMBL" id="MN853876">
    <property type="protein sequence ID" value="QHD45135.1"/>
    <property type="molecule type" value="Genomic_DNA"/>
</dbReference>
<sequence length="138" mass="15994">MKIKLKFNFVFMISTIGRRKNCIATVSFFQTVGVLTINKRSCEEYFQNNAFLLDYIFEPFDLLNIKIQNKINIKVWGGGLSGQAQACRLALARALQKHNASYQPILKKKGFLTQDSRIKERRKYGLKKARKAPQFSKR</sequence>
<dbReference type="Gene3D" id="3.30.230.10">
    <property type="match status" value="1"/>
</dbReference>
<dbReference type="AlphaFoldDB" id="A0A6B9PFM9"/>
<keyword evidence="3 5" id="KW-0687">Ribonucleoprotein</keyword>
<dbReference type="InterPro" id="IPR020574">
    <property type="entry name" value="Ribosomal_uS9_CS"/>
</dbReference>
<dbReference type="NCBIfam" id="NF001099">
    <property type="entry name" value="PRK00132.1"/>
    <property type="match status" value="1"/>
</dbReference>
<organism evidence="7">
    <name type="scientific">Codium fragile</name>
    <name type="common">Dead man's fingers</name>
    <name type="synonym">Green alga</name>
    <dbReference type="NCBI Taxonomy" id="3133"/>
    <lineage>
        <taxon>Eukaryota</taxon>
        <taxon>Viridiplantae</taxon>
        <taxon>Chlorophyta</taxon>
        <taxon>core chlorophytes</taxon>
        <taxon>Ulvophyceae</taxon>
        <taxon>TCBD clade</taxon>
        <taxon>Bryopsidales</taxon>
        <taxon>Bryopsidineae</taxon>
        <taxon>Codiaceae</taxon>
        <taxon>Codium</taxon>
    </lineage>
</organism>
<gene>
    <name evidence="5 7" type="primary">rps9</name>
</gene>
<geneLocation type="chloroplast" evidence="7"/>
<evidence type="ECO:0000256" key="2">
    <source>
        <dbReference type="ARBA" id="ARBA00022980"/>
    </source>
</evidence>
<dbReference type="GO" id="GO:0003723">
    <property type="term" value="F:RNA binding"/>
    <property type="evidence" value="ECO:0007669"/>
    <property type="project" value="TreeGrafter"/>
</dbReference>
<reference evidence="7" key="1">
    <citation type="submission" date="2019-12" db="EMBL/GenBank/DDBJ databases">
        <authorList>
            <person name="Han H."/>
        </authorList>
    </citation>
    <scope>NUCLEOTIDE SEQUENCE</scope>
</reference>
<dbReference type="HAMAP" id="MF_00532_B">
    <property type="entry name" value="Ribosomal_uS9_B"/>
    <property type="match status" value="1"/>
</dbReference>
<evidence type="ECO:0000256" key="1">
    <source>
        <dbReference type="ARBA" id="ARBA00005251"/>
    </source>
</evidence>
<keyword evidence="7" id="KW-0150">Chloroplast</keyword>
<dbReference type="PANTHER" id="PTHR21569">
    <property type="entry name" value="RIBOSOMAL PROTEIN S9"/>
    <property type="match status" value="1"/>
</dbReference>
<dbReference type="Pfam" id="PF00380">
    <property type="entry name" value="Ribosomal_S9"/>
    <property type="match status" value="1"/>
</dbReference>
<dbReference type="PROSITE" id="PS00360">
    <property type="entry name" value="RIBOSOMAL_S9"/>
    <property type="match status" value="1"/>
</dbReference>
<evidence type="ECO:0000313" key="7">
    <source>
        <dbReference type="EMBL" id="QHD45135.1"/>
    </source>
</evidence>